<gene>
    <name evidence="12" type="ordered locus">Caul_2083</name>
</gene>
<feature type="transmembrane region" description="Helical" evidence="10">
    <location>
        <begin position="115"/>
        <end position="142"/>
    </location>
</feature>
<feature type="domain" description="ABC-2 type transporter transmembrane" evidence="11">
    <location>
        <begin position="27"/>
        <end position="233"/>
    </location>
</feature>
<keyword evidence="5" id="KW-0762">Sugar transport</keyword>
<dbReference type="AlphaFoldDB" id="B0T6Z6"/>
<sequence length="271" mass="30062">MSAARSVRSNGGLSELIEGLDVQRHVIGALIMRELHTRYGRDNIGYLWMIVEPMLLATAVASLHGTGGSHGHDLLPIPFALGGYCVFMIFRSVIGRAESTLEANKPLLFHRSVTILDMLVARAILEGVSTFAALVILLWGAWVLGLAAAPARPLTFLGGYMFMLWFSFSLSMPICAASYFSKAVGKLVHPLTYIAMPISGTFFLLQWIPQPFRAWLSWSPMNQIFEMFHTGQFQSVESPYYDPLYIAGWCLGLTFVGLLSLRIVRPHVHLS</sequence>
<dbReference type="KEGG" id="cak:Caul_2083"/>
<proteinExistence type="inferred from homology"/>
<comment type="similarity">
    <text evidence="2">Belongs to the ABC-2 integral membrane protein family.</text>
</comment>
<comment type="subcellular location">
    <subcellularLocation>
        <location evidence="1">Cell membrane</location>
        <topology evidence="1">Multi-pass membrane protein</topology>
    </subcellularLocation>
</comment>
<accession>B0T6Z6</accession>
<reference evidence="12" key="1">
    <citation type="submission" date="2008-01" db="EMBL/GenBank/DDBJ databases">
        <title>Complete sequence of chromosome of Caulobacter sp. K31.</title>
        <authorList>
            <consortium name="US DOE Joint Genome Institute"/>
            <person name="Copeland A."/>
            <person name="Lucas S."/>
            <person name="Lapidus A."/>
            <person name="Barry K."/>
            <person name="Glavina del Rio T."/>
            <person name="Dalin E."/>
            <person name="Tice H."/>
            <person name="Pitluck S."/>
            <person name="Bruce D."/>
            <person name="Goodwin L."/>
            <person name="Thompson L.S."/>
            <person name="Brettin T."/>
            <person name="Detter J.C."/>
            <person name="Han C."/>
            <person name="Schmutz J."/>
            <person name="Larimer F."/>
            <person name="Land M."/>
            <person name="Hauser L."/>
            <person name="Kyrpides N."/>
            <person name="Kim E."/>
            <person name="Stephens C."/>
            <person name="Richardson P."/>
        </authorList>
    </citation>
    <scope>NUCLEOTIDE SEQUENCE [LARGE SCALE GENOMIC DNA]</scope>
    <source>
        <strain evidence="12">K31</strain>
    </source>
</reference>
<keyword evidence="9 10" id="KW-0472">Membrane</keyword>
<dbReference type="GO" id="GO:0015774">
    <property type="term" value="P:polysaccharide transport"/>
    <property type="evidence" value="ECO:0007669"/>
    <property type="project" value="UniProtKB-KW"/>
</dbReference>
<evidence type="ECO:0000256" key="10">
    <source>
        <dbReference type="SAM" id="Phobius"/>
    </source>
</evidence>
<evidence type="ECO:0000256" key="4">
    <source>
        <dbReference type="ARBA" id="ARBA00022475"/>
    </source>
</evidence>
<dbReference type="Pfam" id="PF01061">
    <property type="entry name" value="ABC2_membrane"/>
    <property type="match status" value="1"/>
</dbReference>
<organism evidence="12">
    <name type="scientific">Caulobacter sp. (strain K31)</name>
    <dbReference type="NCBI Taxonomy" id="366602"/>
    <lineage>
        <taxon>Bacteria</taxon>
        <taxon>Pseudomonadati</taxon>
        <taxon>Pseudomonadota</taxon>
        <taxon>Alphaproteobacteria</taxon>
        <taxon>Caulobacterales</taxon>
        <taxon>Caulobacteraceae</taxon>
        <taxon>Caulobacter</taxon>
    </lineage>
</organism>
<dbReference type="EMBL" id="CP000927">
    <property type="protein sequence ID" value="ABZ71211.1"/>
    <property type="molecule type" value="Genomic_DNA"/>
</dbReference>
<dbReference type="PANTHER" id="PTHR30413">
    <property type="entry name" value="INNER MEMBRANE TRANSPORT PERMEASE"/>
    <property type="match status" value="1"/>
</dbReference>
<keyword evidence="4" id="KW-1003">Cell membrane</keyword>
<dbReference type="eggNOG" id="COG1682">
    <property type="taxonomic scope" value="Bacteria"/>
</dbReference>
<dbReference type="GO" id="GO:0140359">
    <property type="term" value="F:ABC-type transporter activity"/>
    <property type="evidence" value="ECO:0007669"/>
    <property type="project" value="InterPro"/>
</dbReference>
<evidence type="ECO:0000256" key="9">
    <source>
        <dbReference type="ARBA" id="ARBA00023136"/>
    </source>
</evidence>
<dbReference type="PRINTS" id="PR00164">
    <property type="entry name" value="ABC2TRNSPORT"/>
</dbReference>
<keyword evidence="3" id="KW-0813">Transport</keyword>
<protein>
    <submittedName>
        <fullName evidence="12">ABC-2 type transporter</fullName>
    </submittedName>
</protein>
<evidence type="ECO:0000256" key="7">
    <source>
        <dbReference type="ARBA" id="ARBA00022989"/>
    </source>
</evidence>
<evidence type="ECO:0000256" key="1">
    <source>
        <dbReference type="ARBA" id="ARBA00004651"/>
    </source>
</evidence>
<dbReference type="InterPro" id="IPR000412">
    <property type="entry name" value="ABC_2_transport"/>
</dbReference>
<evidence type="ECO:0000256" key="8">
    <source>
        <dbReference type="ARBA" id="ARBA00023047"/>
    </source>
</evidence>
<evidence type="ECO:0000313" key="12">
    <source>
        <dbReference type="EMBL" id="ABZ71211.1"/>
    </source>
</evidence>
<dbReference type="OrthoDB" id="8479094at2"/>
<evidence type="ECO:0000256" key="2">
    <source>
        <dbReference type="ARBA" id="ARBA00007783"/>
    </source>
</evidence>
<evidence type="ECO:0000256" key="3">
    <source>
        <dbReference type="ARBA" id="ARBA00022448"/>
    </source>
</evidence>
<name>B0T6Z6_CAUSK</name>
<dbReference type="InterPro" id="IPR013525">
    <property type="entry name" value="ABC2_TM"/>
</dbReference>
<feature type="transmembrane region" description="Helical" evidence="10">
    <location>
        <begin position="75"/>
        <end position="94"/>
    </location>
</feature>
<dbReference type="HOGENOM" id="CLU_060703_5_1_5"/>
<evidence type="ECO:0000256" key="5">
    <source>
        <dbReference type="ARBA" id="ARBA00022597"/>
    </source>
</evidence>
<keyword evidence="7 10" id="KW-1133">Transmembrane helix</keyword>
<keyword evidence="8" id="KW-0625">Polysaccharide transport</keyword>
<dbReference type="PANTHER" id="PTHR30413:SF10">
    <property type="entry name" value="CAPSULE POLYSACCHARIDE EXPORT INNER-MEMBRANE PROTEIN CTRC"/>
    <property type="match status" value="1"/>
</dbReference>
<feature type="transmembrane region" description="Helical" evidence="10">
    <location>
        <begin position="162"/>
        <end position="180"/>
    </location>
</feature>
<dbReference type="STRING" id="366602.Caul_2083"/>
<dbReference type="GO" id="GO:0043190">
    <property type="term" value="C:ATP-binding cassette (ABC) transporter complex"/>
    <property type="evidence" value="ECO:0007669"/>
    <property type="project" value="InterPro"/>
</dbReference>
<keyword evidence="6 10" id="KW-0812">Transmembrane</keyword>
<feature type="transmembrane region" description="Helical" evidence="10">
    <location>
        <begin position="244"/>
        <end position="264"/>
    </location>
</feature>
<feature type="transmembrane region" description="Helical" evidence="10">
    <location>
        <begin position="187"/>
        <end position="208"/>
    </location>
</feature>
<feature type="transmembrane region" description="Helical" evidence="10">
    <location>
        <begin position="43"/>
        <end position="63"/>
    </location>
</feature>
<evidence type="ECO:0000259" key="11">
    <source>
        <dbReference type="Pfam" id="PF01061"/>
    </source>
</evidence>
<dbReference type="GO" id="GO:0015920">
    <property type="term" value="P:lipopolysaccharide transport"/>
    <property type="evidence" value="ECO:0007669"/>
    <property type="project" value="TreeGrafter"/>
</dbReference>
<evidence type="ECO:0000256" key="6">
    <source>
        <dbReference type="ARBA" id="ARBA00022692"/>
    </source>
</evidence>